<dbReference type="SUPFAM" id="SSF48403">
    <property type="entry name" value="Ankyrin repeat"/>
    <property type="match status" value="1"/>
</dbReference>
<accession>A0A1Y2AA14</accession>
<feature type="repeat" description="ANK" evidence="3">
    <location>
        <begin position="32"/>
        <end position="64"/>
    </location>
</feature>
<gene>
    <name evidence="4" type="ORF">LY90DRAFT_328563</name>
</gene>
<evidence type="ECO:0000256" key="2">
    <source>
        <dbReference type="ARBA" id="ARBA00023043"/>
    </source>
</evidence>
<dbReference type="AlphaFoldDB" id="A0A1Y2AA14"/>
<dbReference type="Pfam" id="PF12796">
    <property type="entry name" value="Ank_2"/>
    <property type="match status" value="1"/>
</dbReference>
<keyword evidence="1" id="KW-0677">Repeat</keyword>
<reference evidence="4 5" key="1">
    <citation type="submission" date="2016-08" db="EMBL/GenBank/DDBJ databases">
        <title>A Parts List for Fungal Cellulosomes Revealed by Comparative Genomics.</title>
        <authorList>
            <consortium name="DOE Joint Genome Institute"/>
            <person name="Haitjema C.H."/>
            <person name="Gilmore S.P."/>
            <person name="Henske J.K."/>
            <person name="Solomon K.V."/>
            <person name="De Groot R."/>
            <person name="Kuo A."/>
            <person name="Mondo S.J."/>
            <person name="Salamov A.A."/>
            <person name="Labutti K."/>
            <person name="Zhao Z."/>
            <person name="Chiniquy J."/>
            <person name="Barry K."/>
            <person name="Brewer H.M."/>
            <person name="Purvine S.O."/>
            <person name="Wright A.T."/>
            <person name="Boxma B."/>
            <person name="Van Alen T."/>
            <person name="Hackstein J.H."/>
            <person name="Baker S.E."/>
            <person name="Grigoriev I.V."/>
            <person name="O'Malley M.A."/>
        </authorList>
    </citation>
    <scope>NUCLEOTIDE SEQUENCE [LARGE SCALE GENOMIC DNA]</scope>
    <source>
        <strain evidence="4 5">G1</strain>
    </source>
</reference>
<sequence>ETALILATKINHQNAIRGLLRESVQTDPQDDQGNTALHYAVKNKATDIVSELLLNFADHSLKNHEGKSPLQLAHDLKDKSILNAM</sequence>
<evidence type="ECO:0000313" key="5">
    <source>
        <dbReference type="Proteomes" id="UP000193920"/>
    </source>
</evidence>
<dbReference type="Proteomes" id="UP000193920">
    <property type="component" value="Unassembled WGS sequence"/>
</dbReference>
<keyword evidence="5" id="KW-1185">Reference proteome</keyword>
<dbReference type="InterPro" id="IPR002110">
    <property type="entry name" value="Ankyrin_rpt"/>
</dbReference>
<dbReference type="PROSITE" id="PS50088">
    <property type="entry name" value="ANK_REPEAT"/>
    <property type="match status" value="1"/>
</dbReference>
<comment type="caution">
    <text evidence="4">The sequence shown here is derived from an EMBL/GenBank/DDBJ whole genome shotgun (WGS) entry which is preliminary data.</text>
</comment>
<name>A0A1Y2AA14_9FUNG</name>
<evidence type="ECO:0000256" key="3">
    <source>
        <dbReference type="PROSITE-ProRule" id="PRU00023"/>
    </source>
</evidence>
<feature type="non-terminal residue" evidence="4">
    <location>
        <position position="85"/>
    </location>
</feature>
<proteinExistence type="predicted"/>
<dbReference type="Gene3D" id="1.25.40.20">
    <property type="entry name" value="Ankyrin repeat-containing domain"/>
    <property type="match status" value="1"/>
</dbReference>
<keyword evidence="2 3" id="KW-0040">ANK repeat</keyword>
<dbReference type="InterPro" id="IPR036770">
    <property type="entry name" value="Ankyrin_rpt-contain_sf"/>
</dbReference>
<dbReference type="OrthoDB" id="20052at2759"/>
<evidence type="ECO:0000313" key="4">
    <source>
        <dbReference type="EMBL" id="ORY19361.1"/>
    </source>
</evidence>
<protein>
    <submittedName>
        <fullName evidence="4">Ankyrin</fullName>
    </submittedName>
</protein>
<feature type="non-terminal residue" evidence="4">
    <location>
        <position position="1"/>
    </location>
</feature>
<dbReference type="SMART" id="SM00248">
    <property type="entry name" value="ANK"/>
    <property type="match status" value="1"/>
</dbReference>
<dbReference type="PANTHER" id="PTHR24171">
    <property type="entry name" value="ANKYRIN REPEAT DOMAIN-CONTAINING PROTEIN 39-RELATED"/>
    <property type="match status" value="1"/>
</dbReference>
<dbReference type="EMBL" id="MCOG01000312">
    <property type="protein sequence ID" value="ORY19361.1"/>
    <property type="molecule type" value="Genomic_DNA"/>
</dbReference>
<organism evidence="4 5">
    <name type="scientific">Neocallimastix californiae</name>
    <dbReference type="NCBI Taxonomy" id="1754190"/>
    <lineage>
        <taxon>Eukaryota</taxon>
        <taxon>Fungi</taxon>
        <taxon>Fungi incertae sedis</taxon>
        <taxon>Chytridiomycota</taxon>
        <taxon>Chytridiomycota incertae sedis</taxon>
        <taxon>Neocallimastigomycetes</taxon>
        <taxon>Neocallimastigales</taxon>
        <taxon>Neocallimastigaceae</taxon>
        <taxon>Neocallimastix</taxon>
    </lineage>
</organism>
<evidence type="ECO:0000256" key="1">
    <source>
        <dbReference type="ARBA" id="ARBA00022737"/>
    </source>
</evidence>
<dbReference type="PROSITE" id="PS50297">
    <property type="entry name" value="ANK_REP_REGION"/>
    <property type="match status" value="1"/>
</dbReference>